<feature type="domain" description="Signal transduction histidine kinase internal region" evidence="2">
    <location>
        <begin position="161"/>
        <end position="239"/>
    </location>
</feature>
<dbReference type="EMBL" id="LRPC01000001">
    <property type="protein sequence ID" value="KYG77927.1"/>
    <property type="molecule type" value="Genomic_DNA"/>
</dbReference>
<dbReference type="InterPro" id="IPR050640">
    <property type="entry name" value="Bact_2-comp_sensor_kinase"/>
</dbReference>
<feature type="transmembrane region" description="Helical" evidence="1">
    <location>
        <begin position="47"/>
        <end position="71"/>
    </location>
</feature>
<keyword evidence="1" id="KW-0812">Transmembrane</keyword>
<protein>
    <recommendedName>
        <fullName evidence="2">Signal transduction histidine kinase internal region domain-containing protein</fullName>
    </recommendedName>
</protein>
<dbReference type="AlphaFoldDB" id="A0A150XGV1"/>
<dbReference type="GO" id="GO:0000155">
    <property type="term" value="F:phosphorelay sensor kinase activity"/>
    <property type="evidence" value="ECO:0007669"/>
    <property type="project" value="InterPro"/>
</dbReference>
<dbReference type="RefSeq" id="WP_068216803.1">
    <property type="nucleotide sequence ID" value="NZ_LRPC01000001.1"/>
</dbReference>
<dbReference type="STRING" id="333140.AWW68_03935"/>
<keyword evidence="1" id="KW-0472">Membrane</keyword>
<gene>
    <name evidence="3" type="ORF">AWW68_03935</name>
</gene>
<dbReference type="Pfam" id="PF06580">
    <property type="entry name" value="His_kinase"/>
    <property type="match status" value="1"/>
</dbReference>
<dbReference type="OrthoDB" id="927174at2"/>
<organism evidence="3 4">
    <name type="scientific">Roseivirga spongicola</name>
    <dbReference type="NCBI Taxonomy" id="333140"/>
    <lineage>
        <taxon>Bacteria</taxon>
        <taxon>Pseudomonadati</taxon>
        <taxon>Bacteroidota</taxon>
        <taxon>Cytophagia</taxon>
        <taxon>Cytophagales</taxon>
        <taxon>Roseivirgaceae</taxon>
        <taxon>Roseivirga</taxon>
    </lineage>
</organism>
<dbReference type="PANTHER" id="PTHR34220:SF7">
    <property type="entry name" value="SENSOR HISTIDINE KINASE YPDA"/>
    <property type="match status" value="1"/>
</dbReference>
<feature type="transmembrane region" description="Helical" evidence="1">
    <location>
        <begin position="83"/>
        <end position="107"/>
    </location>
</feature>
<dbReference type="Proteomes" id="UP000075606">
    <property type="component" value="Unassembled WGS sequence"/>
</dbReference>
<reference evidence="3 4" key="1">
    <citation type="submission" date="2016-01" db="EMBL/GenBank/DDBJ databases">
        <title>Genome sequencing of Roseivirga spongicola UST030701-084.</title>
        <authorList>
            <person name="Selvaratnam C."/>
            <person name="Thevarajoo S."/>
            <person name="Goh K.M."/>
            <person name="Ee R."/>
            <person name="Chan K.-G."/>
            <person name="Chong C.S."/>
        </authorList>
    </citation>
    <scope>NUCLEOTIDE SEQUENCE [LARGE SCALE GENOMIC DNA]</scope>
    <source>
        <strain evidence="3 4">UST030701-084</strain>
    </source>
</reference>
<feature type="transmembrane region" description="Helical" evidence="1">
    <location>
        <begin position="113"/>
        <end position="134"/>
    </location>
</feature>
<sequence length="344" mass="39936">MSFRETVSWKKIFKMTLPIFLFGAVTNTLFCEDCFSSWEALKNESFSMVFSGLMWVFLWQGNGLVSDYISYRISWLENPTKRFIWGSIGVILYSPAAVLFLYLMSWWLVDIRITGLASIMLISIGITFIISFFLNAAEFLRNWKQTALDAERLKKEQMASKYESLKNQVNPHFLFNSLNALTNLVYEDQDMAADFIRQLSKVYRYVLETRSKELVSLETEMKFVDSYLFLQKIRFDEKLKVEADVVGFEKRMIPPLALQMLLENAIKHNTIAKDEPLTIKIFVQGEMLVVENNLQIKNIPTEESSGMGLANIKARYEFLSDKLVNIEKTDQVFRVELPLLTISE</sequence>
<dbReference type="PANTHER" id="PTHR34220">
    <property type="entry name" value="SENSOR HISTIDINE KINASE YPDA"/>
    <property type="match status" value="1"/>
</dbReference>
<dbReference type="Gene3D" id="3.30.565.10">
    <property type="entry name" value="Histidine kinase-like ATPase, C-terminal domain"/>
    <property type="match status" value="1"/>
</dbReference>
<evidence type="ECO:0000313" key="4">
    <source>
        <dbReference type="Proteomes" id="UP000075606"/>
    </source>
</evidence>
<keyword evidence="1" id="KW-1133">Transmembrane helix</keyword>
<evidence type="ECO:0000259" key="2">
    <source>
        <dbReference type="Pfam" id="PF06580"/>
    </source>
</evidence>
<name>A0A150XGV1_9BACT</name>
<comment type="caution">
    <text evidence="3">The sequence shown here is derived from an EMBL/GenBank/DDBJ whole genome shotgun (WGS) entry which is preliminary data.</text>
</comment>
<dbReference type="GO" id="GO:0016020">
    <property type="term" value="C:membrane"/>
    <property type="evidence" value="ECO:0007669"/>
    <property type="project" value="InterPro"/>
</dbReference>
<accession>A0A150XGV1</accession>
<evidence type="ECO:0000313" key="3">
    <source>
        <dbReference type="EMBL" id="KYG77927.1"/>
    </source>
</evidence>
<proteinExistence type="predicted"/>
<keyword evidence="4" id="KW-1185">Reference proteome</keyword>
<evidence type="ECO:0000256" key="1">
    <source>
        <dbReference type="SAM" id="Phobius"/>
    </source>
</evidence>
<dbReference type="InterPro" id="IPR036890">
    <property type="entry name" value="HATPase_C_sf"/>
</dbReference>
<dbReference type="InterPro" id="IPR010559">
    <property type="entry name" value="Sig_transdc_His_kin_internal"/>
</dbReference>